<feature type="domain" description="PTS EIIA type-2" evidence="7">
    <location>
        <begin position="2"/>
        <end position="145"/>
    </location>
</feature>
<dbReference type="GO" id="GO:0016301">
    <property type="term" value="F:kinase activity"/>
    <property type="evidence" value="ECO:0007669"/>
    <property type="project" value="UniProtKB-KW"/>
</dbReference>
<dbReference type="AlphaFoldDB" id="A0A1H3UG57"/>
<evidence type="ECO:0000256" key="1">
    <source>
        <dbReference type="ARBA" id="ARBA00004496"/>
    </source>
</evidence>
<proteinExistence type="predicted"/>
<evidence type="ECO:0000256" key="2">
    <source>
        <dbReference type="ARBA" id="ARBA00022448"/>
    </source>
</evidence>
<reference evidence="9" key="1">
    <citation type="submission" date="2016-10" db="EMBL/GenBank/DDBJ databases">
        <authorList>
            <person name="Varghese N."/>
            <person name="Submissions S."/>
        </authorList>
    </citation>
    <scope>NUCLEOTIDE SEQUENCE [LARGE SCALE GENOMIC DNA]</scope>
    <source>
        <strain evidence="9">SP</strain>
    </source>
</reference>
<dbReference type="STRING" id="1503961.SAMN05421736_12129"/>
<evidence type="ECO:0000313" key="9">
    <source>
        <dbReference type="Proteomes" id="UP000198935"/>
    </source>
</evidence>
<dbReference type="OrthoDB" id="369398at2"/>
<keyword evidence="2" id="KW-0813">Transport</keyword>
<protein>
    <submittedName>
        <fullName evidence="8">PTS system, mannitol-specific IIA component/PTS system, ascorbate-specific IIA component</fullName>
    </submittedName>
</protein>
<name>A0A1H3UG57_9BACI</name>
<accession>A0A1H3UG57</accession>
<sequence>MKFLEKQLVRVRAEAVTAEEAISLAGQLLVDDGVAEAAYVAAMVRSYQQNGPYFVVAPNIAIPHARPEDGVKEASVSFLQLKEPLLFGHTVNDPVQLIFCLGASSSEEHVALLKKLTLLLNNPDNVNKLSLAAGYTDVENILKGGM</sequence>
<keyword evidence="4" id="KW-0808">Transferase</keyword>
<evidence type="ECO:0000313" key="8">
    <source>
        <dbReference type="EMBL" id="SDZ61368.1"/>
    </source>
</evidence>
<dbReference type="Proteomes" id="UP000198935">
    <property type="component" value="Unassembled WGS sequence"/>
</dbReference>
<dbReference type="GO" id="GO:0005737">
    <property type="term" value="C:cytoplasm"/>
    <property type="evidence" value="ECO:0007669"/>
    <property type="project" value="UniProtKB-SubCell"/>
</dbReference>
<keyword evidence="5" id="KW-0598">Phosphotransferase system</keyword>
<dbReference type="CDD" id="cd00211">
    <property type="entry name" value="PTS_IIA_fru"/>
    <property type="match status" value="1"/>
</dbReference>
<comment type="subcellular location">
    <subcellularLocation>
        <location evidence="1">Cytoplasm</location>
    </subcellularLocation>
</comment>
<keyword evidence="3" id="KW-0963">Cytoplasm</keyword>
<dbReference type="EMBL" id="FNPI01000021">
    <property type="protein sequence ID" value="SDZ61368.1"/>
    <property type="molecule type" value="Genomic_DNA"/>
</dbReference>
<evidence type="ECO:0000256" key="3">
    <source>
        <dbReference type="ARBA" id="ARBA00022490"/>
    </source>
</evidence>
<keyword evidence="6" id="KW-0418">Kinase</keyword>
<dbReference type="PROSITE" id="PS51094">
    <property type="entry name" value="PTS_EIIA_TYPE_2"/>
    <property type="match status" value="1"/>
</dbReference>
<evidence type="ECO:0000256" key="4">
    <source>
        <dbReference type="ARBA" id="ARBA00022679"/>
    </source>
</evidence>
<dbReference type="SUPFAM" id="SSF55804">
    <property type="entry name" value="Phoshotransferase/anion transport protein"/>
    <property type="match status" value="1"/>
</dbReference>
<dbReference type="Pfam" id="PF00359">
    <property type="entry name" value="PTS_EIIA_2"/>
    <property type="match status" value="1"/>
</dbReference>
<keyword evidence="9" id="KW-1185">Reference proteome</keyword>
<gene>
    <name evidence="8" type="ORF">SAMN05421736_12129</name>
</gene>
<dbReference type="InterPro" id="IPR002178">
    <property type="entry name" value="PTS_EIIA_type-2_dom"/>
</dbReference>
<organism evidence="8 9">
    <name type="scientific">Evansella caseinilytica</name>
    <dbReference type="NCBI Taxonomy" id="1503961"/>
    <lineage>
        <taxon>Bacteria</taxon>
        <taxon>Bacillati</taxon>
        <taxon>Bacillota</taxon>
        <taxon>Bacilli</taxon>
        <taxon>Bacillales</taxon>
        <taxon>Bacillaceae</taxon>
        <taxon>Evansella</taxon>
    </lineage>
</organism>
<evidence type="ECO:0000256" key="6">
    <source>
        <dbReference type="ARBA" id="ARBA00022777"/>
    </source>
</evidence>
<evidence type="ECO:0000256" key="5">
    <source>
        <dbReference type="ARBA" id="ARBA00022683"/>
    </source>
</evidence>
<dbReference type="InterPro" id="IPR051351">
    <property type="entry name" value="Ascorbate-PTS_EIIA_comp"/>
</dbReference>
<dbReference type="Gene3D" id="3.40.930.10">
    <property type="entry name" value="Mannitol-specific EII, Chain A"/>
    <property type="match status" value="1"/>
</dbReference>
<evidence type="ECO:0000259" key="7">
    <source>
        <dbReference type="PROSITE" id="PS51094"/>
    </source>
</evidence>
<dbReference type="PANTHER" id="PTHR36203:SF5">
    <property type="entry name" value="PTS SYSTEM, EIIA COMPONENT"/>
    <property type="match status" value="1"/>
</dbReference>
<dbReference type="InterPro" id="IPR016152">
    <property type="entry name" value="PTrfase/Anion_transptr"/>
</dbReference>
<dbReference type="GO" id="GO:0009401">
    <property type="term" value="P:phosphoenolpyruvate-dependent sugar phosphotransferase system"/>
    <property type="evidence" value="ECO:0007669"/>
    <property type="project" value="UniProtKB-KW"/>
</dbReference>
<dbReference type="PROSITE" id="PS00372">
    <property type="entry name" value="PTS_EIIA_TYPE_2_HIS"/>
    <property type="match status" value="1"/>
</dbReference>
<dbReference type="PANTHER" id="PTHR36203">
    <property type="entry name" value="ASCORBATE-SPECIFIC PTS SYSTEM EIIA COMPONENT"/>
    <property type="match status" value="1"/>
</dbReference>